<dbReference type="EMBL" id="DTHB01000048">
    <property type="protein sequence ID" value="HGB15014.1"/>
    <property type="molecule type" value="Genomic_DNA"/>
</dbReference>
<dbReference type="SUPFAM" id="SSF51717">
    <property type="entry name" value="Dihydropteroate synthetase-like"/>
    <property type="match status" value="1"/>
</dbReference>
<protein>
    <submittedName>
        <fullName evidence="5">Dihydropteroate synthase</fullName>
    </submittedName>
</protein>
<dbReference type="Pfam" id="PF00809">
    <property type="entry name" value="Pterin_bind"/>
    <property type="match status" value="1"/>
</dbReference>
<dbReference type="PANTHER" id="PTHR45833:SF2">
    <property type="entry name" value="BIFUNCTIONAL HOMOCYSTEINE S-METHYLTRANSFERASE_5,10-METHYLENETETRAHYDROFOLATE REDUCTASE"/>
    <property type="match status" value="1"/>
</dbReference>
<dbReference type="AlphaFoldDB" id="A0A7C3WRC4"/>
<proteinExistence type="inferred from homology"/>
<dbReference type="GO" id="GO:0032259">
    <property type="term" value="P:methylation"/>
    <property type="evidence" value="ECO:0007669"/>
    <property type="project" value="UniProtKB-KW"/>
</dbReference>
<dbReference type="InterPro" id="IPR050554">
    <property type="entry name" value="Met_Synthase/Corrinoid"/>
</dbReference>
<evidence type="ECO:0000256" key="1">
    <source>
        <dbReference type="ARBA" id="ARBA00010398"/>
    </source>
</evidence>
<gene>
    <name evidence="5" type="ORF">ENV62_07260</name>
</gene>
<evidence type="ECO:0000313" key="5">
    <source>
        <dbReference type="EMBL" id="HGB15014.1"/>
    </source>
</evidence>
<keyword evidence="3" id="KW-0808">Transferase</keyword>
<keyword evidence="2" id="KW-0489">Methyltransferase</keyword>
<dbReference type="PROSITE" id="PS50972">
    <property type="entry name" value="PTERIN_BINDING"/>
    <property type="match status" value="1"/>
</dbReference>
<dbReference type="PANTHER" id="PTHR45833">
    <property type="entry name" value="METHIONINE SYNTHASE"/>
    <property type="match status" value="1"/>
</dbReference>
<dbReference type="InterPro" id="IPR000489">
    <property type="entry name" value="Pterin-binding_dom"/>
</dbReference>
<comment type="similarity">
    <text evidence="1">Belongs to the vitamin-B12 dependent methionine synthase family.</text>
</comment>
<name>A0A7C3WRC4_9BACT</name>
<dbReference type="GO" id="GO:0005829">
    <property type="term" value="C:cytosol"/>
    <property type="evidence" value="ECO:0007669"/>
    <property type="project" value="TreeGrafter"/>
</dbReference>
<dbReference type="Gene3D" id="3.20.20.20">
    <property type="entry name" value="Dihydropteroate synthase-like"/>
    <property type="match status" value="1"/>
</dbReference>
<reference evidence="5" key="1">
    <citation type="journal article" date="2020" name="mSystems">
        <title>Genome- and Community-Level Interaction Insights into Carbon Utilization and Element Cycling Functions of Hydrothermarchaeota in Hydrothermal Sediment.</title>
        <authorList>
            <person name="Zhou Z."/>
            <person name="Liu Y."/>
            <person name="Xu W."/>
            <person name="Pan J."/>
            <person name="Luo Z.H."/>
            <person name="Li M."/>
        </authorList>
    </citation>
    <scope>NUCLEOTIDE SEQUENCE [LARGE SCALE GENOMIC DNA]</scope>
    <source>
        <strain evidence="5">SpSt-776</strain>
    </source>
</reference>
<evidence type="ECO:0000256" key="3">
    <source>
        <dbReference type="ARBA" id="ARBA00022679"/>
    </source>
</evidence>
<evidence type="ECO:0000259" key="4">
    <source>
        <dbReference type="PROSITE" id="PS50972"/>
    </source>
</evidence>
<dbReference type="GO" id="GO:0008705">
    <property type="term" value="F:methionine synthase activity"/>
    <property type="evidence" value="ECO:0007669"/>
    <property type="project" value="TreeGrafter"/>
</dbReference>
<accession>A0A7C3WRC4</accession>
<comment type="caution">
    <text evidence="5">The sequence shown here is derived from an EMBL/GenBank/DDBJ whole genome shotgun (WGS) entry which is preliminary data.</text>
</comment>
<organism evidence="5">
    <name type="scientific">Desulfobacca acetoxidans</name>
    <dbReference type="NCBI Taxonomy" id="60893"/>
    <lineage>
        <taxon>Bacteria</taxon>
        <taxon>Pseudomonadati</taxon>
        <taxon>Thermodesulfobacteriota</taxon>
        <taxon>Desulfobaccia</taxon>
        <taxon>Desulfobaccales</taxon>
        <taxon>Desulfobaccaceae</taxon>
        <taxon>Desulfobacca</taxon>
    </lineage>
</organism>
<evidence type="ECO:0000256" key="2">
    <source>
        <dbReference type="ARBA" id="ARBA00022603"/>
    </source>
</evidence>
<feature type="domain" description="Pterin-binding" evidence="4">
    <location>
        <begin position="5"/>
        <end position="269"/>
    </location>
</feature>
<dbReference type="GO" id="GO:0042558">
    <property type="term" value="P:pteridine-containing compound metabolic process"/>
    <property type="evidence" value="ECO:0007669"/>
    <property type="project" value="InterPro"/>
</dbReference>
<dbReference type="InterPro" id="IPR011005">
    <property type="entry name" value="Dihydropteroate_synth-like_sf"/>
</dbReference>
<sequence length="297" mass="33217">MSEKFYRIGENLNVVTKVYGQAMKDRNPKPIQELVIKEAEKGVDYIDVNIGPARKGGEELMEWIVKIIQEVVPDIPLSLDTSNIAAMEAGLKVHKGRALINSIMARPERMDAMMPLVKKYDADMIGLLWGPEGMPRDEHERGMLTAEMLAKAAEYGIENERIWFDPIVAPLNIQQQQLIANLEYMKMLPDMAPGAKSTCGLSNASNGVPDHLRPIINRTYIIMLQRYGMMSAIVDAFDDELAEVVAGKRPDAVKVVYDIMDGNPVDIPSLPKDLQNYAKTARVIMGQVLFSDSWLEV</sequence>